<dbReference type="Proteomes" id="UP000031246">
    <property type="component" value="Unassembled WGS sequence"/>
</dbReference>
<organism evidence="3 4">
    <name type="scientific">Pedobacter kyungheensis</name>
    <dbReference type="NCBI Taxonomy" id="1069985"/>
    <lineage>
        <taxon>Bacteria</taxon>
        <taxon>Pseudomonadati</taxon>
        <taxon>Bacteroidota</taxon>
        <taxon>Sphingobacteriia</taxon>
        <taxon>Sphingobacteriales</taxon>
        <taxon>Sphingobacteriaceae</taxon>
        <taxon>Pedobacter</taxon>
    </lineage>
</organism>
<dbReference type="PANTHER" id="PTHR34220">
    <property type="entry name" value="SENSOR HISTIDINE KINASE YPDA"/>
    <property type="match status" value="1"/>
</dbReference>
<evidence type="ECO:0000313" key="3">
    <source>
        <dbReference type="EMBL" id="KIA91054.1"/>
    </source>
</evidence>
<keyword evidence="4" id="KW-1185">Reference proteome</keyword>
<dbReference type="PANTHER" id="PTHR34220:SF7">
    <property type="entry name" value="SENSOR HISTIDINE KINASE YPDA"/>
    <property type="match status" value="1"/>
</dbReference>
<dbReference type="InterPro" id="IPR010559">
    <property type="entry name" value="Sig_transdc_His_kin_internal"/>
</dbReference>
<dbReference type="InterPro" id="IPR050640">
    <property type="entry name" value="Bact_2-comp_sensor_kinase"/>
</dbReference>
<feature type="domain" description="Signal transduction histidine kinase internal region" evidence="2">
    <location>
        <begin position="155"/>
        <end position="231"/>
    </location>
</feature>
<dbReference type="EMBL" id="JSYN01000035">
    <property type="protein sequence ID" value="KIA91054.1"/>
    <property type="molecule type" value="Genomic_DNA"/>
</dbReference>
<gene>
    <name evidence="3" type="ORF">OC25_23215</name>
</gene>
<feature type="transmembrane region" description="Helical" evidence="1">
    <location>
        <begin position="12"/>
        <end position="31"/>
    </location>
</feature>
<proteinExistence type="predicted"/>
<feature type="transmembrane region" description="Helical" evidence="1">
    <location>
        <begin position="72"/>
        <end position="92"/>
    </location>
</feature>
<keyword evidence="1" id="KW-0812">Transmembrane</keyword>
<evidence type="ECO:0000256" key="1">
    <source>
        <dbReference type="SAM" id="Phobius"/>
    </source>
</evidence>
<reference evidence="3 4" key="1">
    <citation type="submission" date="2014-10" db="EMBL/GenBank/DDBJ databases">
        <title>Pedobacter Kyungheensis.</title>
        <authorList>
            <person name="Anderson B.M."/>
            <person name="Newman J.D."/>
        </authorList>
    </citation>
    <scope>NUCLEOTIDE SEQUENCE [LARGE SCALE GENOMIC DNA]</scope>
    <source>
        <strain evidence="3 4">KACC 16221</strain>
    </source>
</reference>
<dbReference type="AlphaFoldDB" id="A0A0C1FT32"/>
<feature type="transmembrane region" description="Helical" evidence="1">
    <location>
        <begin position="112"/>
        <end position="135"/>
    </location>
</feature>
<dbReference type="RefSeq" id="WP_039481515.1">
    <property type="nucleotide sequence ID" value="NZ_JSYN01000035.1"/>
</dbReference>
<dbReference type="GO" id="GO:0016020">
    <property type="term" value="C:membrane"/>
    <property type="evidence" value="ECO:0007669"/>
    <property type="project" value="InterPro"/>
</dbReference>
<evidence type="ECO:0000313" key="4">
    <source>
        <dbReference type="Proteomes" id="UP000031246"/>
    </source>
</evidence>
<keyword evidence="1" id="KW-0472">Membrane</keyword>
<comment type="caution">
    <text evidence="3">The sequence shown here is derived from an EMBL/GenBank/DDBJ whole genome shotgun (WGS) entry which is preliminary data.</text>
</comment>
<accession>A0A0C1FT32</accession>
<dbReference type="Gene3D" id="3.30.565.10">
    <property type="entry name" value="Histidine kinase-like ATPase, C-terminal domain"/>
    <property type="match status" value="1"/>
</dbReference>
<dbReference type="Pfam" id="PF06580">
    <property type="entry name" value="His_kinase"/>
    <property type="match status" value="1"/>
</dbReference>
<protein>
    <recommendedName>
        <fullName evidence="2">Signal transduction histidine kinase internal region domain-containing protein</fullName>
    </recommendedName>
</protein>
<keyword evidence="1" id="KW-1133">Transmembrane helix</keyword>
<dbReference type="OrthoDB" id="9792992at2"/>
<dbReference type="GO" id="GO:0000155">
    <property type="term" value="F:phosphorelay sensor kinase activity"/>
    <property type="evidence" value="ECO:0007669"/>
    <property type="project" value="InterPro"/>
</dbReference>
<name>A0A0C1FT32_9SPHI</name>
<feature type="transmembrane region" description="Helical" evidence="1">
    <location>
        <begin position="37"/>
        <end position="60"/>
    </location>
</feature>
<dbReference type="InterPro" id="IPR036890">
    <property type="entry name" value="HATPase_C_sf"/>
</dbReference>
<evidence type="ECO:0000259" key="2">
    <source>
        <dbReference type="Pfam" id="PF06580"/>
    </source>
</evidence>
<sequence>MIKFLKWDIASRQLHWIVWIVITILTLVSYLQTNNFLWTVIATIVNVSAIIIIVYTNVYGLMPLFYEKNKKVTYVFFALVLLFVICIARVEFRIYSFAVFYPNEPDTIPRLQLYATTAVSCIINFIFSIFFRFALNYFKVRKEQKLLKEYTTKVELDLLKAQVQPHFLFNTLNNIYYVAQKQSPETAVLLEKLSNIMRYFVDEAPKNEVLLSIEIQFISDYIDLEKMRIRHPLKLDFRIEGDIKLVKVSPMLIMPLVENVFKHGIDKRNPSNLLVLHIVRHTEYLSVNVRNQIVSAKKQKQAGGGLQNLRNRLQLLYADRFDLAITEKDNCFTANLNIPC</sequence>